<reference evidence="2 3" key="1">
    <citation type="submission" date="2014-09" db="EMBL/GenBank/DDBJ databases">
        <title>Sporocytophaga myxococcoides PG-01 genome sequencing.</title>
        <authorList>
            <person name="Liu L."/>
            <person name="Gao P.J."/>
            <person name="Chen G.J."/>
            <person name="Wang L.S."/>
        </authorList>
    </citation>
    <scope>NUCLEOTIDE SEQUENCE [LARGE SCALE GENOMIC DNA]</scope>
    <source>
        <strain evidence="2 3">PG-01</strain>
    </source>
</reference>
<dbReference type="AlphaFoldDB" id="A0A098LKR7"/>
<sequence>MKKNLLTLGLLFFVLVTSFAQKADPKNVVKIGFPVVFVGSLNLAYERAINEKVSIQIGGGYRHIVDDYGFTWSDPDNSRADDSKIFSGYTLVPEIKYYLTNTTWSAPKGFYISAFGRYGKYDVNFKDNTTTTNDYNAKYSYTESGGGVLGGFQFIVAKVFVMDFYIGPQFKVRTVQPIVWEDPRIARTNPKNAASYIGVEKDGQRPGVRLGFNIGIAF</sequence>
<dbReference type="Pfam" id="PF12099">
    <property type="entry name" value="DUF3575"/>
    <property type="match status" value="1"/>
</dbReference>
<proteinExistence type="predicted"/>
<accession>A0A098LKR7</accession>
<keyword evidence="3" id="KW-1185">Reference proteome</keyword>
<feature type="signal peptide" evidence="1">
    <location>
        <begin position="1"/>
        <end position="22"/>
    </location>
</feature>
<evidence type="ECO:0008006" key="4">
    <source>
        <dbReference type="Google" id="ProtNLM"/>
    </source>
</evidence>
<keyword evidence="1" id="KW-0732">Signal</keyword>
<gene>
    <name evidence="2" type="ORF">MYP_4790</name>
</gene>
<dbReference type="OrthoDB" id="1118958at2"/>
<dbReference type="STRING" id="153721.MYP_4790"/>
<evidence type="ECO:0000313" key="2">
    <source>
        <dbReference type="EMBL" id="GAL87560.1"/>
    </source>
</evidence>
<comment type="caution">
    <text evidence="2">The sequence shown here is derived from an EMBL/GenBank/DDBJ whole genome shotgun (WGS) entry which is preliminary data.</text>
</comment>
<name>A0A098LKR7_9BACT</name>
<dbReference type="eggNOG" id="ENOG5033GTN">
    <property type="taxonomic scope" value="Bacteria"/>
</dbReference>
<dbReference type="Proteomes" id="UP000030185">
    <property type="component" value="Unassembled WGS sequence"/>
</dbReference>
<dbReference type="RefSeq" id="WP_045469246.1">
    <property type="nucleotide sequence ID" value="NZ_BBLT01000014.1"/>
</dbReference>
<dbReference type="EMBL" id="BBLT01000014">
    <property type="protein sequence ID" value="GAL87560.1"/>
    <property type="molecule type" value="Genomic_DNA"/>
</dbReference>
<evidence type="ECO:0000256" key="1">
    <source>
        <dbReference type="SAM" id="SignalP"/>
    </source>
</evidence>
<dbReference type="InterPro" id="IPR021958">
    <property type="entry name" value="DUF3575"/>
</dbReference>
<protein>
    <recommendedName>
        <fullName evidence="4">Outer membrane protein beta-barrel domain-containing protein</fullName>
    </recommendedName>
</protein>
<feature type="chain" id="PRO_5001937235" description="Outer membrane protein beta-barrel domain-containing protein" evidence="1">
    <location>
        <begin position="23"/>
        <end position="218"/>
    </location>
</feature>
<organism evidence="2 3">
    <name type="scientific">Sporocytophaga myxococcoides</name>
    <dbReference type="NCBI Taxonomy" id="153721"/>
    <lineage>
        <taxon>Bacteria</taxon>
        <taxon>Pseudomonadati</taxon>
        <taxon>Bacteroidota</taxon>
        <taxon>Cytophagia</taxon>
        <taxon>Cytophagales</taxon>
        <taxon>Cytophagaceae</taxon>
        <taxon>Sporocytophaga</taxon>
    </lineage>
</organism>
<evidence type="ECO:0000313" key="3">
    <source>
        <dbReference type="Proteomes" id="UP000030185"/>
    </source>
</evidence>